<dbReference type="PROSITE" id="PS50005">
    <property type="entry name" value="TPR"/>
    <property type="match status" value="2"/>
</dbReference>
<evidence type="ECO:0000256" key="3">
    <source>
        <dbReference type="PROSITE-ProRule" id="PRU00339"/>
    </source>
</evidence>
<feature type="signal peptide" evidence="4">
    <location>
        <begin position="1"/>
        <end position="19"/>
    </location>
</feature>
<evidence type="ECO:0000256" key="1">
    <source>
        <dbReference type="ARBA" id="ARBA00022737"/>
    </source>
</evidence>
<dbReference type="InterPro" id="IPR019734">
    <property type="entry name" value="TPR_rpt"/>
</dbReference>
<dbReference type="Pfam" id="PF14559">
    <property type="entry name" value="TPR_19"/>
    <property type="match status" value="1"/>
</dbReference>
<keyword evidence="4" id="KW-0732">Signal</keyword>
<feature type="chain" id="PRO_5045621523" evidence="4">
    <location>
        <begin position="20"/>
        <end position="426"/>
    </location>
</feature>
<dbReference type="PANTHER" id="PTHR44858:SF1">
    <property type="entry name" value="UDP-N-ACETYLGLUCOSAMINE--PEPTIDE N-ACETYLGLUCOSAMINYLTRANSFERASE SPINDLY-RELATED"/>
    <property type="match status" value="1"/>
</dbReference>
<keyword evidence="1" id="KW-0677">Repeat</keyword>
<dbReference type="RefSeq" id="WP_242937034.1">
    <property type="nucleotide sequence ID" value="NZ_CP094326.1"/>
</dbReference>
<evidence type="ECO:0000313" key="5">
    <source>
        <dbReference type="EMBL" id="UNY98628.1"/>
    </source>
</evidence>
<feature type="repeat" description="TPR" evidence="3">
    <location>
        <begin position="230"/>
        <end position="263"/>
    </location>
</feature>
<dbReference type="InterPro" id="IPR050498">
    <property type="entry name" value="Ycf3"/>
</dbReference>
<dbReference type="PROSITE" id="PS50293">
    <property type="entry name" value="TPR_REGION"/>
    <property type="match status" value="1"/>
</dbReference>
<dbReference type="Proteomes" id="UP000829476">
    <property type="component" value="Chromosome"/>
</dbReference>
<proteinExistence type="predicted"/>
<dbReference type="SMART" id="SM00028">
    <property type="entry name" value="TPR"/>
    <property type="match status" value="5"/>
</dbReference>
<name>A0ABY3YN88_9FLAO</name>
<dbReference type="SUPFAM" id="SSF48452">
    <property type="entry name" value="TPR-like"/>
    <property type="match status" value="2"/>
</dbReference>
<feature type="repeat" description="TPR" evidence="3">
    <location>
        <begin position="298"/>
        <end position="331"/>
    </location>
</feature>
<evidence type="ECO:0000256" key="4">
    <source>
        <dbReference type="SAM" id="SignalP"/>
    </source>
</evidence>
<dbReference type="EMBL" id="CP094326">
    <property type="protein sequence ID" value="UNY98628.1"/>
    <property type="molecule type" value="Genomic_DNA"/>
</dbReference>
<accession>A0ABY3YN88</accession>
<sequence length="426" mass="47442">MKKQVLVASALLITAFSFAQKNELKEADKALSGGDVTGAKAAIEAASPLIANADDKYKAQFYFLKGKTYFDMAQKGMEAINSFKTSQEAFDQLIEFEKSTKQKYTEEAKQVMAQMAGALVNSAVADNEKKEYSDAAQKLNMAYLLDKENNVDYLYYAASSAVNGSDYDTALDYYGQLKDLGYTGVSTQYVATNVETGEEEVFSSKQQRDLMVKAKSHKDPAEKVTESRLPEIVKNIALIYTQKGDTEKAIEAIKDARAANPEDINLLLTEANLYIKLDDKVKFQTLMEEAIQKDPNNSSLYYNLGVITAEQGDAAKAKEYYEKSLALDPDNENTNLNMASLILAGEQDIVDQMNNLGTSSADNKKYDELKKKREDIHRSSIPYLTKVLEVNPENPDAIRTLMNIYRGLGDSAKYKELQSRLDAIQQ</sequence>
<protein>
    <submittedName>
        <fullName evidence="5">Tetratricopeptide repeat protein</fullName>
    </submittedName>
</protein>
<gene>
    <name evidence="5" type="ORF">MQE36_16310</name>
</gene>
<evidence type="ECO:0000313" key="6">
    <source>
        <dbReference type="Proteomes" id="UP000829476"/>
    </source>
</evidence>
<organism evidence="5 6">
    <name type="scientific">Zhouia spongiae</name>
    <dbReference type="NCBI Taxonomy" id="2202721"/>
    <lineage>
        <taxon>Bacteria</taxon>
        <taxon>Pseudomonadati</taxon>
        <taxon>Bacteroidota</taxon>
        <taxon>Flavobacteriia</taxon>
        <taxon>Flavobacteriales</taxon>
        <taxon>Flavobacteriaceae</taxon>
        <taxon>Zhouia</taxon>
    </lineage>
</organism>
<keyword evidence="6" id="KW-1185">Reference proteome</keyword>
<evidence type="ECO:0000256" key="2">
    <source>
        <dbReference type="ARBA" id="ARBA00022803"/>
    </source>
</evidence>
<dbReference type="Gene3D" id="1.25.40.10">
    <property type="entry name" value="Tetratricopeptide repeat domain"/>
    <property type="match status" value="1"/>
</dbReference>
<keyword evidence="2 3" id="KW-0802">TPR repeat</keyword>
<dbReference type="InterPro" id="IPR011990">
    <property type="entry name" value="TPR-like_helical_dom_sf"/>
</dbReference>
<dbReference type="PANTHER" id="PTHR44858">
    <property type="entry name" value="TETRATRICOPEPTIDE REPEAT PROTEIN 6"/>
    <property type="match status" value="1"/>
</dbReference>
<reference evidence="5 6" key="1">
    <citation type="journal article" date="2018" name="Int. J. Syst. Evol. Microbiol.">
        <title>Zhouia spongiae sp. nov., isolated from a marine sponge.</title>
        <authorList>
            <person name="Zhuang L."/>
            <person name="Lin B."/>
            <person name="Qin F."/>
            <person name="Luo L."/>
        </authorList>
    </citation>
    <scope>NUCLEOTIDE SEQUENCE [LARGE SCALE GENOMIC DNA]</scope>
    <source>
        <strain evidence="5 6">HN-Y44</strain>
    </source>
</reference>